<comment type="caution">
    <text evidence="2">The sequence shown here is derived from an EMBL/GenBank/DDBJ whole genome shotgun (WGS) entry which is preliminary data.</text>
</comment>
<organism evidence="2 3">
    <name type="scientific">Molorchus minor</name>
    <dbReference type="NCBI Taxonomy" id="1323400"/>
    <lineage>
        <taxon>Eukaryota</taxon>
        <taxon>Metazoa</taxon>
        <taxon>Ecdysozoa</taxon>
        <taxon>Arthropoda</taxon>
        <taxon>Hexapoda</taxon>
        <taxon>Insecta</taxon>
        <taxon>Pterygota</taxon>
        <taxon>Neoptera</taxon>
        <taxon>Endopterygota</taxon>
        <taxon>Coleoptera</taxon>
        <taxon>Polyphaga</taxon>
        <taxon>Cucujiformia</taxon>
        <taxon>Chrysomeloidea</taxon>
        <taxon>Cerambycidae</taxon>
        <taxon>Lamiinae</taxon>
        <taxon>Monochamini</taxon>
        <taxon>Molorchus</taxon>
    </lineage>
</organism>
<evidence type="ECO:0000313" key="2">
    <source>
        <dbReference type="EMBL" id="KAJ8967107.1"/>
    </source>
</evidence>
<feature type="region of interest" description="Disordered" evidence="1">
    <location>
        <begin position="78"/>
        <end position="100"/>
    </location>
</feature>
<evidence type="ECO:0000256" key="1">
    <source>
        <dbReference type="SAM" id="MobiDB-lite"/>
    </source>
</evidence>
<protein>
    <submittedName>
        <fullName evidence="2">Uncharacterized protein</fullName>
    </submittedName>
</protein>
<accession>A0ABQ9IW52</accession>
<name>A0ABQ9IW52_9CUCU</name>
<feature type="non-terminal residue" evidence="2">
    <location>
        <position position="1"/>
    </location>
</feature>
<evidence type="ECO:0000313" key="3">
    <source>
        <dbReference type="Proteomes" id="UP001162164"/>
    </source>
</evidence>
<reference evidence="2" key="1">
    <citation type="journal article" date="2023" name="Insect Mol. Biol.">
        <title>Genome sequencing provides insights into the evolution of gene families encoding plant cell wall-degrading enzymes in longhorned beetles.</title>
        <authorList>
            <person name="Shin N.R."/>
            <person name="Okamura Y."/>
            <person name="Kirsch R."/>
            <person name="Pauchet Y."/>
        </authorList>
    </citation>
    <scope>NUCLEOTIDE SEQUENCE</scope>
    <source>
        <strain evidence="2">MMC_N1</strain>
    </source>
</reference>
<feature type="region of interest" description="Disordered" evidence="1">
    <location>
        <begin position="1"/>
        <end position="41"/>
    </location>
</feature>
<dbReference type="Proteomes" id="UP001162164">
    <property type="component" value="Unassembled WGS sequence"/>
</dbReference>
<sequence>SHESGSHRQVQKEQHLRGRKEKGEKGEIDERGHSGPHFSSQKISAFRLHQYEVFLERCRKLCDWESQLCPKRPLILKATNNRGNLPSKGRGPPDPHPIPHKRASYQCQIYLYSGRLAMHKWYRKIRG</sequence>
<feature type="compositionally biased region" description="Basic and acidic residues" evidence="1">
    <location>
        <begin position="1"/>
        <end position="33"/>
    </location>
</feature>
<gene>
    <name evidence="2" type="ORF">NQ317_007370</name>
</gene>
<keyword evidence="3" id="KW-1185">Reference proteome</keyword>
<proteinExistence type="predicted"/>
<dbReference type="EMBL" id="JAPWTJ010002244">
    <property type="protein sequence ID" value="KAJ8967107.1"/>
    <property type="molecule type" value="Genomic_DNA"/>
</dbReference>